<feature type="domain" description="LysM" evidence="3">
    <location>
        <begin position="204"/>
        <end position="253"/>
    </location>
</feature>
<reference evidence="4 5" key="1">
    <citation type="submission" date="2010-06" db="EMBL/GenBank/DDBJ databases">
        <title>Complete sequence of chromosome of Nitrosococcus watsoni C-113.</title>
        <authorList>
            <consortium name="US DOE Joint Genome Institute"/>
            <person name="Lucas S."/>
            <person name="Copeland A."/>
            <person name="Lapidus A."/>
            <person name="Cheng J.-F."/>
            <person name="Bruce D."/>
            <person name="Goodwin L."/>
            <person name="Pitluck S."/>
            <person name="Malfatti S.A."/>
            <person name="Chain P.S.G."/>
            <person name="Land M."/>
            <person name="Hauser L."/>
            <person name="Kyrpides N."/>
            <person name="Ivanova N."/>
            <person name="Cambell M.A."/>
            <person name="Heidelberg J.F."/>
            <person name="Klotz M.G."/>
            <person name="Woyke T."/>
        </authorList>
    </citation>
    <scope>NUCLEOTIDE SEQUENCE [LARGE SCALE GENOMIC DNA]</scope>
    <source>
        <strain evidence="4 5">C-113</strain>
    </source>
</reference>
<gene>
    <name evidence="4" type="ordered locus">Nwat_2631</name>
</gene>
<proteinExistence type="predicted"/>
<dbReference type="HOGENOM" id="CLU_1184040_0_0_6"/>
<dbReference type="SUPFAM" id="SSF50346">
    <property type="entry name" value="PRC-barrel domain"/>
    <property type="match status" value="1"/>
</dbReference>
<organism evidence="4 5">
    <name type="scientific">Nitrosococcus watsoni (strain C-113)</name>
    <dbReference type="NCBI Taxonomy" id="105559"/>
    <lineage>
        <taxon>Bacteria</taxon>
        <taxon>Pseudomonadati</taxon>
        <taxon>Pseudomonadota</taxon>
        <taxon>Gammaproteobacteria</taxon>
        <taxon>Chromatiales</taxon>
        <taxon>Chromatiaceae</taxon>
        <taxon>Nitrosococcus</taxon>
    </lineage>
</organism>
<dbReference type="RefSeq" id="WP_013221476.1">
    <property type="nucleotide sequence ID" value="NC_014315.1"/>
</dbReference>
<dbReference type="Gene3D" id="3.10.350.10">
    <property type="entry name" value="LysM domain"/>
    <property type="match status" value="1"/>
</dbReference>
<dbReference type="AlphaFoldDB" id="D8KA50"/>
<dbReference type="SMART" id="SM00257">
    <property type="entry name" value="LysM"/>
    <property type="match status" value="1"/>
</dbReference>
<dbReference type="Pfam" id="PF01476">
    <property type="entry name" value="LysM"/>
    <property type="match status" value="1"/>
</dbReference>
<dbReference type="OrthoDB" id="370541at2"/>
<feature type="region of interest" description="Disordered" evidence="1">
    <location>
        <begin position="38"/>
        <end position="58"/>
    </location>
</feature>
<feature type="region of interest" description="Disordered" evidence="1">
    <location>
        <begin position="149"/>
        <end position="205"/>
    </location>
</feature>
<dbReference type="PANTHER" id="PTHR36505:SF1">
    <property type="entry name" value="BLR1072 PROTEIN"/>
    <property type="match status" value="1"/>
</dbReference>
<dbReference type="STRING" id="105559.Nwat_2631"/>
<feature type="compositionally biased region" description="Low complexity" evidence="1">
    <location>
        <begin position="165"/>
        <end position="195"/>
    </location>
</feature>
<dbReference type="PANTHER" id="PTHR36505">
    <property type="entry name" value="BLR1072 PROTEIN"/>
    <property type="match status" value="1"/>
</dbReference>
<protein>
    <submittedName>
        <fullName evidence="4">PRC-barrel domain protein</fullName>
    </submittedName>
</protein>
<feature type="compositionally biased region" description="Polar residues" evidence="1">
    <location>
        <begin position="151"/>
        <end position="164"/>
    </location>
</feature>
<sequence length="258" mass="27625">MNKFISLISLPGKNKIFSFLAILSTLLLSTALLADEQSQQPGADEGQPPSNQSQESNQGFRVTGSYSNIYKATGVIGTTVKNKQDKKLGEISDLVIDKSGQVKYAVLTHGETLGVGGKKTAISWDLIQFSSDGKKYSLVLDATPEELENAPSFNKDNWPANAQVTDTSSLQGQQQSSDSSSTDQDSTSKGSQSQQGGNGNGANRTVTVQEGDTLADIAHHAYGDASKWRLIYNANKDKIKDPKDLLVGTKLTIPSPNE</sequence>
<dbReference type="PROSITE" id="PS51782">
    <property type="entry name" value="LYSM"/>
    <property type="match status" value="1"/>
</dbReference>
<accession>D8KA50</accession>
<keyword evidence="2" id="KW-0732">Signal</keyword>
<dbReference type="Pfam" id="PF05239">
    <property type="entry name" value="PRC"/>
    <property type="match status" value="1"/>
</dbReference>
<dbReference type="Proteomes" id="UP000000393">
    <property type="component" value="Chromosome"/>
</dbReference>
<evidence type="ECO:0000256" key="1">
    <source>
        <dbReference type="SAM" id="MobiDB-lite"/>
    </source>
</evidence>
<keyword evidence="5" id="KW-1185">Reference proteome</keyword>
<feature type="compositionally biased region" description="Low complexity" evidence="1">
    <location>
        <begin position="45"/>
        <end position="58"/>
    </location>
</feature>
<dbReference type="CDD" id="cd00118">
    <property type="entry name" value="LysM"/>
    <property type="match status" value="1"/>
</dbReference>
<evidence type="ECO:0000259" key="3">
    <source>
        <dbReference type="PROSITE" id="PS51782"/>
    </source>
</evidence>
<dbReference type="KEGG" id="nwa:Nwat_2631"/>
<dbReference type="eggNOG" id="COG1873">
    <property type="taxonomic scope" value="Bacteria"/>
</dbReference>
<dbReference type="EMBL" id="CP002086">
    <property type="protein sequence ID" value="ADJ29408.1"/>
    <property type="molecule type" value="Genomic_DNA"/>
</dbReference>
<evidence type="ECO:0000313" key="4">
    <source>
        <dbReference type="EMBL" id="ADJ29408.1"/>
    </source>
</evidence>
<dbReference type="Gene3D" id="2.30.30.240">
    <property type="entry name" value="PRC-barrel domain"/>
    <property type="match status" value="1"/>
</dbReference>
<dbReference type="InterPro" id="IPR018392">
    <property type="entry name" value="LysM"/>
</dbReference>
<feature type="signal peptide" evidence="2">
    <location>
        <begin position="1"/>
        <end position="34"/>
    </location>
</feature>
<evidence type="ECO:0000313" key="5">
    <source>
        <dbReference type="Proteomes" id="UP000000393"/>
    </source>
</evidence>
<dbReference type="eggNOG" id="COG1652">
    <property type="taxonomic scope" value="Bacteria"/>
</dbReference>
<evidence type="ECO:0000256" key="2">
    <source>
        <dbReference type="SAM" id="SignalP"/>
    </source>
</evidence>
<dbReference type="InterPro" id="IPR027275">
    <property type="entry name" value="PRC-brl_dom"/>
</dbReference>
<feature type="chain" id="PRO_5003116731" evidence="2">
    <location>
        <begin position="35"/>
        <end position="258"/>
    </location>
</feature>
<dbReference type="InterPro" id="IPR011033">
    <property type="entry name" value="PRC_barrel-like_sf"/>
</dbReference>
<dbReference type="InterPro" id="IPR036779">
    <property type="entry name" value="LysM_dom_sf"/>
</dbReference>
<name>D8KA50_NITWC</name>